<evidence type="ECO:0000313" key="1">
    <source>
        <dbReference type="EMBL" id="RDH38441.1"/>
    </source>
</evidence>
<gene>
    <name evidence="1" type="ORF">BDQ94DRAFT_133881</name>
</gene>
<sequence>MPWEKPLSRSHPKWFLLLRPRALVPCSVLGESRWIFPFIQGSDHPRGPLNFSAHHRHWGAPTPPAKFPALR</sequence>
<dbReference type="EMBL" id="KZ852033">
    <property type="protein sequence ID" value="RDH38441.1"/>
    <property type="molecule type" value="Genomic_DNA"/>
</dbReference>
<dbReference type="GeneID" id="38132729"/>
<organism evidence="1 2">
    <name type="scientific">Aspergillus welwitschiae</name>
    <dbReference type="NCBI Taxonomy" id="1341132"/>
    <lineage>
        <taxon>Eukaryota</taxon>
        <taxon>Fungi</taxon>
        <taxon>Dikarya</taxon>
        <taxon>Ascomycota</taxon>
        <taxon>Pezizomycotina</taxon>
        <taxon>Eurotiomycetes</taxon>
        <taxon>Eurotiomycetidae</taxon>
        <taxon>Eurotiales</taxon>
        <taxon>Aspergillaceae</taxon>
        <taxon>Aspergillus</taxon>
        <taxon>Aspergillus subgen. Circumdati</taxon>
    </lineage>
</organism>
<dbReference type="Proteomes" id="UP000253729">
    <property type="component" value="Unassembled WGS sequence"/>
</dbReference>
<dbReference type="AlphaFoldDB" id="A0A3F3QGY4"/>
<keyword evidence="2" id="KW-1185">Reference proteome</keyword>
<accession>A0A3F3QGY4</accession>
<protein>
    <submittedName>
        <fullName evidence="1">Uncharacterized protein</fullName>
    </submittedName>
</protein>
<reference evidence="1 2" key="1">
    <citation type="submission" date="2018-07" db="EMBL/GenBank/DDBJ databases">
        <title>The genomes of Aspergillus section Nigri reveals drivers in fungal speciation.</title>
        <authorList>
            <consortium name="DOE Joint Genome Institute"/>
            <person name="Vesth T.C."/>
            <person name="Nybo J."/>
            <person name="Theobald S."/>
            <person name="Brandl J."/>
            <person name="Frisvad J.C."/>
            <person name="Nielsen K.F."/>
            <person name="Lyhne E.K."/>
            <person name="Kogle M.E."/>
            <person name="Kuo A."/>
            <person name="Riley R."/>
            <person name="Clum A."/>
            <person name="Nolan M."/>
            <person name="Lipzen A."/>
            <person name="Salamov A."/>
            <person name="Henrissat B."/>
            <person name="Wiebenga A."/>
            <person name="De vries R.P."/>
            <person name="Grigoriev I.V."/>
            <person name="Mortensen U.H."/>
            <person name="Andersen M.R."/>
            <person name="Baker S.E."/>
        </authorList>
    </citation>
    <scope>NUCLEOTIDE SEQUENCE [LARGE SCALE GENOMIC DNA]</scope>
    <source>
        <strain evidence="1 2">CBS 139.54b</strain>
    </source>
</reference>
<evidence type="ECO:0000313" key="2">
    <source>
        <dbReference type="Proteomes" id="UP000253729"/>
    </source>
</evidence>
<dbReference type="RefSeq" id="XP_026631463.1">
    <property type="nucleotide sequence ID" value="XM_026764373.1"/>
</dbReference>
<proteinExistence type="predicted"/>
<name>A0A3F3QGY4_9EURO</name>